<dbReference type="eggNOG" id="COG1122">
    <property type="taxonomic scope" value="Bacteria"/>
</dbReference>
<evidence type="ECO:0000313" key="3">
    <source>
        <dbReference type="Proteomes" id="UP000013063"/>
    </source>
</evidence>
<accession>R0E9P4</accession>
<protein>
    <recommendedName>
        <fullName evidence="4">Rad50/SbcC-type AAA domain-containing protein</fullName>
    </recommendedName>
</protein>
<dbReference type="EMBL" id="APMP01000047">
    <property type="protein sequence ID" value="ENZ78102.1"/>
    <property type="molecule type" value="Genomic_DNA"/>
</dbReference>
<proteinExistence type="predicted"/>
<evidence type="ECO:0000256" key="1">
    <source>
        <dbReference type="SAM" id="MobiDB-lite"/>
    </source>
</evidence>
<dbReference type="STRING" id="1292034.OR37_04074"/>
<feature type="region of interest" description="Disordered" evidence="1">
    <location>
        <begin position="284"/>
        <end position="332"/>
    </location>
</feature>
<dbReference type="PATRIC" id="fig|1292034.3.peg.4037"/>
<keyword evidence="3" id="KW-1185">Reference proteome</keyword>
<organism evidence="2 3">
    <name type="scientific">Caulobacter vibrioides OR37</name>
    <dbReference type="NCBI Taxonomy" id="1292034"/>
    <lineage>
        <taxon>Bacteria</taxon>
        <taxon>Pseudomonadati</taxon>
        <taxon>Pseudomonadota</taxon>
        <taxon>Alphaproteobacteria</taxon>
        <taxon>Caulobacterales</taxon>
        <taxon>Caulobacteraceae</taxon>
        <taxon>Caulobacter</taxon>
    </lineage>
</organism>
<reference evidence="2 3" key="1">
    <citation type="journal article" date="2013" name="Genome Announc.">
        <title>Draft Genome Sequence for Caulobacter sp. Strain OR37, a Bacterium Tolerant to Heavy Metals.</title>
        <authorList>
            <person name="Utturkar S.M."/>
            <person name="Bollmann A."/>
            <person name="Brzoska R.M."/>
            <person name="Klingeman D.M."/>
            <person name="Epstein S.E."/>
            <person name="Palumbo A.V."/>
            <person name="Brown S.D."/>
        </authorList>
    </citation>
    <scope>NUCLEOTIDE SEQUENCE [LARGE SCALE GENOMIC DNA]</scope>
    <source>
        <strain evidence="2 3">OR37</strain>
    </source>
</reference>
<gene>
    <name evidence="2" type="ORF">OR37_04074</name>
</gene>
<comment type="caution">
    <text evidence="2">The sequence shown here is derived from an EMBL/GenBank/DDBJ whole genome shotgun (WGS) entry which is preliminary data.</text>
</comment>
<feature type="region of interest" description="Disordered" evidence="1">
    <location>
        <begin position="351"/>
        <end position="432"/>
    </location>
</feature>
<sequence length="432" mass="46587">MNKQEDDLSNEATALADILKWSADLPAWQRDTLRRLCNQPKLEATDVVELAAICKGLDQGTPLDASHIRDPAASHAVVTLGALYGLSNVNALAPGERLSFGKAGLTIIYGDNGAGKSGYARVLKQLCRARSPKGDAILPNIYAATSGAPAASVEFFIGAQKRNAAWTQGSSPDAMLSAVSVFDSRTANIHVENTNDLAYTPLPLRILAGLAQVCQDVKSKLAAEIKALQEQTPTILTTPDCKQNTPVGKLIAGLSGKTKPETVEKLAGLTAEDETRLQTLTADLSSDPARTIRQDHRRRSLLPGQADQQAERTSGKGPQRRRASLRRARRLSRRAIDHRCAIGDRVRRSGVVTRSLASRQGRRPSGRSWPDSPGDRLHPRHGVSALARRSLPDDKGSRSDACGVSPDQPRHRKCWLLPSGSPGQRHAARQGH</sequence>
<evidence type="ECO:0008006" key="4">
    <source>
        <dbReference type="Google" id="ProtNLM"/>
    </source>
</evidence>
<evidence type="ECO:0000313" key="2">
    <source>
        <dbReference type="EMBL" id="ENZ78102.1"/>
    </source>
</evidence>
<dbReference type="Proteomes" id="UP000013063">
    <property type="component" value="Unassembled WGS sequence"/>
</dbReference>
<name>R0E9P4_CAUVI</name>
<feature type="compositionally biased region" description="Basic residues" evidence="1">
    <location>
        <begin position="318"/>
        <end position="332"/>
    </location>
</feature>
<dbReference type="AlphaFoldDB" id="R0E9P4"/>